<dbReference type="PANTHER" id="PTHR11061">
    <property type="entry name" value="RNA M5U METHYLTRANSFERASE"/>
    <property type="match status" value="1"/>
</dbReference>
<keyword evidence="8 9" id="KW-0411">Iron-sulfur</keyword>
<reference evidence="13" key="1">
    <citation type="submission" date="2016-03" db="EMBL/GenBank/DDBJ databases">
        <title>Complete genome sequence of Solimmundus cernigliae, representing a novel lineage of polycyclic aromatic hydrocarbon degraders within the Gammaproteobacteria.</title>
        <authorList>
            <person name="Singleton D.R."/>
            <person name="Dickey A.N."/>
            <person name="Scholl E.H."/>
            <person name="Wright F.A."/>
            <person name="Aitken M.D."/>
        </authorList>
    </citation>
    <scope>NUCLEOTIDE SEQUENCE [LARGE SCALE GENOMIC DNA]</scope>
    <source>
        <strain evidence="13">TR3.2</strain>
    </source>
</reference>
<keyword evidence="4 9" id="KW-0808">Transferase</keyword>
<dbReference type="AlphaFoldDB" id="A0A1B1YX73"/>
<feature type="active site" evidence="11">
    <location>
        <position position="380"/>
    </location>
</feature>
<dbReference type="Gene3D" id="2.40.50.140">
    <property type="entry name" value="Nucleic acid-binding proteins"/>
    <property type="match status" value="1"/>
</dbReference>
<comment type="function">
    <text evidence="9">Catalyzes the formation of 5-methyl-uridine at position 1939 (m5U1939) in 23S rRNA.</text>
</comment>
<proteinExistence type="inferred from homology"/>
<dbReference type="PROSITE" id="PS51687">
    <property type="entry name" value="SAM_MT_RNA_M5U"/>
    <property type="match status" value="1"/>
</dbReference>
<dbReference type="HAMAP" id="MF_01010">
    <property type="entry name" value="23SrRNA_methyltr_RlmD"/>
    <property type="match status" value="1"/>
</dbReference>
<keyword evidence="6 9" id="KW-0479">Metal-binding</keyword>
<dbReference type="InterPro" id="IPR029063">
    <property type="entry name" value="SAM-dependent_MTases_sf"/>
</dbReference>
<feature type="binding site" evidence="9">
    <location>
        <position position="289"/>
    </location>
    <ligand>
        <name>S-adenosyl-L-methionine</name>
        <dbReference type="ChEBI" id="CHEBI:59789"/>
    </ligand>
</feature>
<comment type="similarity">
    <text evidence="9">Belongs to the class I-like SAM-binding methyltransferase superfamily. RNA M5U methyltransferase family. RlmD subfamily.</text>
</comment>
<keyword evidence="13" id="KW-1185">Reference proteome</keyword>
<feature type="binding site" evidence="9 10">
    <location>
        <position position="255"/>
    </location>
    <ligand>
        <name>S-adenosyl-L-methionine</name>
        <dbReference type="ChEBI" id="CHEBI:59789"/>
    </ligand>
</feature>
<name>A0A1B1YX73_9GAMM</name>
<dbReference type="PROSITE" id="PS01230">
    <property type="entry name" value="TRMA_1"/>
    <property type="match status" value="1"/>
</dbReference>
<gene>
    <name evidence="9" type="primary">rlmD</name>
    <name evidence="12" type="ORF">PG2T_03575</name>
</gene>
<dbReference type="GO" id="GO:0003723">
    <property type="term" value="F:RNA binding"/>
    <property type="evidence" value="ECO:0007669"/>
    <property type="project" value="InterPro"/>
</dbReference>
<dbReference type="GO" id="GO:0005506">
    <property type="term" value="F:iron ion binding"/>
    <property type="evidence" value="ECO:0007669"/>
    <property type="project" value="UniProtKB-UniRule"/>
</dbReference>
<keyword evidence="2 9" id="KW-0698">rRNA processing</keyword>
<organism evidence="12 13">
    <name type="scientific">Immundisolibacter cernigliae</name>
    <dbReference type="NCBI Taxonomy" id="1810504"/>
    <lineage>
        <taxon>Bacteria</taxon>
        <taxon>Pseudomonadati</taxon>
        <taxon>Pseudomonadota</taxon>
        <taxon>Gammaproteobacteria</taxon>
        <taxon>Immundisolibacterales</taxon>
        <taxon>Immundisolibacteraceae</taxon>
        <taxon>Immundisolibacter</taxon>
    </lineage>
</organism>
<dbReference type="EMBL" id="CP014671">
    <property type="protein sequence ID" value="ANX05474.1"/>
    <property type="molecule type" value="Genomic_DNA"/>
</dbReference>
<evidence type="ECO:0000256" key="7">
    <source>
        <dbReference type="ARBA" id="ARBA00023004"/>
    </source>
</evidence>
<evidence type="ECO:0000256" key="3">
    <source>
        <dbReference type="ARBA" id="ARBA00022603"/>
    </source>
</evidence>
<protein>
    <recommendedName>
        <fullName evidence="9">23S rRNA (uracil(1939)-C(5))-methyltransferase RlmD</fullName>
        <ecNumber evidence="9">2.1.1.190</ecNumber>
    </recommendedName>
    <alternativeName>
        <fullName evidence="9">23S rRNA(m5U1939)-methyltransferase</fullName>
    </alternativeName>
</protein>
<sequence length="423" mass="45204">MADGGQGVAHIDGKLCFVDGALAGERVRAALVRRHGNYDEAVTQGVLEPSPQRVVPACAAYARCGGCALQHQDHAAQVQDKQAQLAEKLARIGGVQPAQWLDPIVGPAWHYRRRARLGVRQVSRRGGVLVGFRERRSSFLTDMRDCPVLDARLAALIGPLRALIGGLSVAAQVPQLEVTATDDEVLLVMRHLAPLSDADRTALADFAAAHGVRWFLQPAGPDTVHPLPPGGDCLPTYRLDAFDLELEFGPLDFTQVNFAINQKLVALAVDLLAPTPDQPVADLFCGVGNFSLALARRGARVLGLEGEATLVARARGNARRAGLTDRCSFEQANLYDDAPAALARIGRCEAWLLDPPRSGAQALCGAVPKSAPVRIVYVSCNPATLARDAGLLVGQGYRLARAGVVDMFPHTAHVESIALFERT</sequence>
<dbReference type="GO" id="GO:0070475">
    <property type="term" value="P:rRNA base methylation"/>
    <property type="evidence" value="ECO:0007669"/>
    <property type="project" value="TreeGrafter"/>
</dbReference>
<evidence type="ECO:0000256" key="4">
    <source>
        <dbReference type="ARBA" id="ARBA00022679"/>
    </source>
</evidence>
<accession>A0A1B1YX73</accession>
<evidence type="ECO:0000256" key="8">
    <source>
        <dbReference type="ARBA" id="ARBA00023014"/>
    </source>
</evidence>
<feature type="binding site" evidence="9">
    <location>
        <position position="67"/>
    </location>
    <ligand>
        <name>[4Fe-4S] cluster</name>
        <dbReference type="ChEBI" id="CHEBI:49883"/>
    </ligand>
</feature>
<dbReference type="InterPro" id="IPR030391">
    <property type="entry name" value="MeTrfase_TrmA_CS"/>
</dbReference>
<dbReference type="PANTHER" id="PTHR11061:SF49">
    <property type="entry name" value="23S RRNA (URACIL(1939)-C(5))-METHYLTRANSFERASE RLMD"/>
    <property type="match status" value="1"/>
</dbReference>
<dbReference type="Pfam" id="PF05958">
    <property type="entry name" value="tRNA_U5-meth_tr"/>
    <property type="match status" value="1"/>
</dbReference>
<dbReference type="KEGG" id="gbi:PG2T_03575"/>
<dbReference type="PROSITE" id="PS01231">
    <property type="entry name" value="TRMA_2"/>
    <property type="match status" value="1"/>
</dbReference>
<dbReference type="NCBIfam" id="NF009639">
    <property type="entry name" value="PRK13168.1"/>
    <property type="match status" value="1"/>
</dbReference>
<dbReference type="SUPFAM" id="SSF50249">
    <property type="entry name" value="Nucleic acid-binding proteins"/>
    <property type="match status" value="1"/>
</dbReference>
<dbReference type="FunCoup" id="A0A1B1YX73">
    <property type="interactions" value="434"/>
</dbReference>
<keyword evidence="3 9" id="KW-0489">Methyltransferase</keyword>
<dbReference type="GO" id="GO:0070041">
    <property type="term" value="F:rRNA (uridine-C5-)-methyltransferase activity"/>
    <property type="evidence" value="ECO:0007669"/>
    <property type="project" value="UniProtKB-UniRule"/>
</dbReference>
<dbReference type="GO" id="GO:0051539">
    <property type="term" value="F:4 iron, 4 sulfur cluster binding"/>
    <property type="evidence" value="ECO:0007669"/>
    <property type="project" value="UniProtKB-KW"/>
</dbReference>
<evidence type="ECO:0000256" key="2">
    <source>
        <dbReference type="ARBA" id="ARBA00022552"/>
    </source>
</evidence>
<dbReference type="STRING" id="1810504.PG2T_03575"/>
<dbReference type="Gene3D" id="3.40.50.150">
    <property type="entry name" value="Vaccinia Virus protein VP39"/>
    <property type="match status" value="1"/>
</dbReference>
<feature type="binding site" evidence="9">
    <location>
        <position position="64"/>
    </location>
    <ligand>
        <name>[4Fe-4S] cluster</name>
        <dbReference type="ChEBI" id="CHEBI:49883"/>
    </ligand>
</feature>
<dbReference type="InterPro" id="IPR012340">
    <property type="entry name" value="NA-bd_OB-fold"/>
</dbReference>
<evidence type="ECO:0000256" key="10">
    <source>
        <dbReference type="PROSITE-ProRule" id="PRU01024"/>
    </source>
</evidence>
<comment type="catalytic activity">
    <reaction evidence="9">
        <text>uridine(1939) in 23S rRNA + S-adenosyl-L-methionine = 5-methyluridine(1939) in 23S rRNA + S-adenosyl-L-homocysteine + H(+)</text>
        <dbReference type="Rhea" id="RHEA:42908"/>
        <dbReference type="Rhea" id="RHEA-COMP:10278"/>
        <dbReference type="Rhea" id="RHEA-COMP:10279"/>
        <dbReference type="ChEBI" id="CHEBI:15378"/>
        <dbReference type="ChEBI" id="CHEBI:57856"/>
        <dbReference type="ChEBI" id="CHEBI:59789"/>
        <dbReference type="ChEBI" id="CHEBI:65315"/>
        <dbReference type="ChEBI" id="CHEBI:74447"/>
        <dbReference type="EC" id="2.1.1.190"/>
    </reaction>
</comment>
<evidence type="ECO:0000256" key="6">
    <source>
        <dbReference type="ARBA" id="ARBA00022723"/>
    </source>
</evidence>
<feature type="active site" description="Nucleophile" evidence="9 10">
    <location>
        <position position="380"/>
    </location>
</feature>
<dbReference type="Proteomes" id="UP000092952">
    <property type="component" value="Chromosome"/>
</dbReference>
<dbReference type="InterPro" id="IPR001566">
    <property type="entry name" value="23S_rRNA_MeTrfase_RlmD"/>
</dbReference>
<evidence type="ECO:0000313" key="13">
    <source>
        <dbReference type="Proteomes" id="UP000092952"/>
    </source>
</evidence>
<dbReference type="EC" id="2.1.1.190" evidence="9"/>
<dbReference type="SUPFAM" id="SSF53335">
    <property type="entry name" value="S-adenosyl-L-methionine-dependent methyltransferases"/>
    <property type="match status" value="1"/>
</dbReference>
<feature type="binding site" evidence="9">
    <location>
        <position position="333"/>
    </location>
    <ligand>
        <name>S-adenosyl-L-methionine</name>
        <dbReference type="ChEBI" id="CHEBI:59789"/>
    </ligand>
</feature>
<evidence type="ECO:0000256" key="5">
    <source>
        <dbReference type="ARBA" id="ARBA00022691"/>
    </source>
</evidence>
<feature type="binding site" evidence="9">
    <location>
        <position position="58"/>
    </location>
    <ligand>
        <name>[4Fe-4S] cluster</name>
        <dbReference type="ChEBI" id="CHEBI:49883"/>
    </ligand>
</feature>
<evidence type="ECO:0000313" key="12">
    <source>
        <dbReference type="EMBL" id="ANX05474.1"/>
    </source>
</evidence>
<evidence type="ECO:0000256" key="11">
    <source>
        <dbReference type="PROSITE-ProRule" id="PRU10015"/>
    </source>
</evidence>
<keyword evidence="1 9" id="KW-0004">4Fe-4S</keyword>
<feature type="binding site" evidence="9 10">
    <location>
        <position position="305"/>
    </location>
    <ligand>
        <name>S-adenosyl-L-methionine</name>
        <dbReference type="ChEBI" id="CHEBI:59789"/>
    </ligand>
</feature>
<feature type="binding site" evidence="9">
    <location>
        <position position="146"/>
    </location>
    <ligand>
        <name>[4Fe-4S] cluster</name>
        <dbReference type="ChEBI" id="CHEBI:49883"/>
    </ligand>
</feature>
<evidence type="ECO:0000256" key="9">
    <source>
        <dbReference type="HAMAP-Rule" id="MF_01010"/>
    </source>
</evidence>
<dbReference type="InterPro" id="IPR010280">
    <property type="entry name" value="U5_MeTrfase_fam"/>
</dbReference>
<feature type="binding site" evidence="9 10">
    <location>
        <position position="284"/>
    </location>
    <ligand>
        <name>S-adenosyl-L-methionine</name>
        <dbReference type="ChEBI" id="CHEBI:59789"/>
    </ligand>
</feature>
<dbReference type="InterPro" id="IPR030390">
    <property type="entry name" value="MeTrfase_TrmA_AS"/>
</dbReference>
<evidence type="ECO:0000256" key="1">
    <source>
        <dbReference type="ARBA" id="ARBA00022485"/>
    </source>
</evidence>
<feature type="binding site" evidence="9 10">
    <location>
        <position position="354"/>
    </location>
    <ligand>
        <name>S-adenosyl-L-methionine</name>
        <dbReference type="ChEBI" id="CHEBI:59789"/>
    </ligand>
</feature>
<keyword evidence="7 9" id="KW-0408">Iron</keyword>
<keyword evidence="5 9" id="KW-0949">S-adenosyl-L-methionine</keyword>
<dbReference type="Gene3D" id="2.40.50.1070">
    <property type="match status" value="1"/>
</dbReference>
<dbReference type="InParanoid" id="A0A1B1YX73"/>